<keyword evidence="2 8" id="KW-0963">Cytoplasm</keyword>
<dbReference type="PANTHER" id="PTHR10815">
    <property type="entry name" value="METHYLATED-DNA--PROTEIN-CYSTEINE METHYLTRANSFERASE"/>
    <property type="match status" value="1"/>
</dbReference>
<dbReference type="Gene3D" id="1.10.10.10">
    <property type="entry name" value="Winged helix-like DNA-binding domain superfamily/Winged helix DNA-binding domain"/>
    <property type="match status" value="1"/>
</dbReference>
<accession>A0ABS5CBB2</accession>
<evidence type="ECO:0000256" key="4">
    <source>
        <dbReference type="ARBA" id="ARBA00022679"/>
    </source>
</evidence>
<evidence type="ECO:0000256" key="5">
    <source>
        <dbReference type="ARBA" id="ARBA00022763"/>
    </source>
</evidence>
<dbReference type="Pfam" id="PF02870">
    <property type="entry name" value="Methyltransf_1N"/>
    <property type="match status" value="1"/>
</dbReference>
<evidence type="ECO:0000313" key="11">
    <source>
        <dbReference type="EMBL" id="MBP3963286.1"/>
    </source>
</evidence>
<keyword evidence="5 8" id="KW-0227">DNA damage</keyword>
<evidence type="ECO:0000256" key="3">
    <source>
        <dbReference type="ARBA" id="ARBA00022603"/>
    </source>
</evidence>
<evidence type="ECO:0000259" key="9">
    <source>
        <dbReference type="Pfam" id="PF01035"/>
    </source>
</evidence>
<comment type="catalytic activity">
    <reaction evidence="1 8">
        <text>a 4-O-methyl-thymidine in DNA + L-cysteinyl-[protein] = a thymidine in DNA + S-methyl-L-cysteinyl-[protein]</text>
        <dbReference type="Rhea" id="RHEA:53428"/>
        <dbReference type="Rhea" id="RHEA-COMP:10131"/>
        <dbReference type="Rhea" id="RHEA-COMP:10132"/>
        <dbReference type="Rhea" id="RHEA-COMP:13555"/>
        <dbReference type="Rhea" id="RHEA-COMP:13556"/>
        <dbReference type="ChEBI" id="CHEBI:29950"/>
        <dbReference type="ChEBI" id="CHEBI:82612"/>
        <dbReference type="ChEBI" id="CHEBI:137386"/>
        <dbReference type="ChEBI" id="CHEBI:137387"/>
        <dbReference type="EC" id="2.1.1.63"/>
    </reaction>
</comment>
<dbReference type="HAMAP" id="MF_00772">
    <property type="entry name" value="OGT"/>
    <property type="match status" value="1"/>
</dbReference>
<feature type="domain" description="Methylated-DNA-[protein]-cysteine S-methyltransferase DNA binding" evidence="9">
    <location>
        <begin position="86"/>
        <end position="166"/>
    </location>
</feature>
<dbReference type="Pfam" id="PF01035">
    <property type="entry name" value="DNA_binding_1"/>
    <property type="match status" value="1"/>
</dbReference>
<evidence type="ECO:0000256" key="1">
    <source>
        <dbReference type="ARBA" id="ARBA00001286"/>
    </source>
</evidence>
<dbReference type="SUPFAM" id="SSF53155">
    <property type="entry name" value="Methylated DNA-protein cysteine methyltransferase domain"/>
    <property type="match status" value="1"/>
</dbReference>
<comment type="catalytic activity">
    <reaction evidence="7 8">
        <text>a 6-O-methyl-2'-deoxyguanosine in DNA + L-cysteinyl-[protein] = S-methyl-L-cysteinyl-[protein] + a 2'-deoxyguanosine in DNA</text>
        <dbReference type="Rhea" id="RHEA:24000"/>
        <dbReference type="Rhea" id="RHEA-COMP:10131"/>
        <dbReference type="Rhea" id="RHEA-COMP:10132"/>
        <dbReference type="Rhea" id="RHEA-COMP:11367"/>
        <dbReference type="Rhea" id="RHEA-COMP:11368"/>
        <dbReference type="ChEBI" id="CHEBI:29950"/>
        <dbReference type="ChEBI" id="CHEBI:82612"/>
        <dbReference type="ChEBI" id="CHEBI:85445"/>
        <dbReference type="ChEBI" id="CHEBI:85448"/>
        <dbReference type="EC" id="2.1.1.63"/>
    </reaction>
</comment>
<keyword evidence="4 8" id="KW-0808">Transferase</keyword>
<feature type="active site" description="Nucleophile; methyl group acceptor" evidence="8">
    <location>
        <position position="137"/>
    </location>
</feature>
<evidence type="ECO:0000256" key="2">
    <source>
        <dbReference type="ARBA" id="ARBA00022490"/>
    </source>
</evidence>
<comment type="function">
    <text evidence="8">Involved in the cellular defense against the biological effects of O6-methylguanine (O6-MeG) and O4-methylthymine (O4-MeT) in DNA. Repairs the methylated nucleobase in DNA by stoichiometrically transferring the methyl group to a cysteine residue in the enzyme. This is a suicide reaction: the enzyme is irreversibly inactivated.</text>
</comment>
<evidence type="ECO:0000259" key="10">
    <source>
        <dbReference type="Pfam" id="PF02870"/>
    </source>
</evidence>
<dbReference type="NCBIfam" id="TIGR00589">
    <property type="entry name" value="ogt"/>
    <property type="match status" value="1"/>
</dbReference>
<dbReference type="PANTHER" id="PTHR10815:SF12">
    <property type="entry name" value="METHYLATED-DNA--PROTEIN-CYSTEINE METHYLTRANSFERASE, INDUCIBLE"/>
    <property type="match status" value="1"/>
</dbReference>
<dbReference type="EMBL" id="JAGKSP010000003">
    <property type="protein sequence ID" value="MBP3963286.1"/>
    <property type="molecule type" value="Genomic_DNA"/>
</dbReference>
<comment type="subcellular location">
    <subcellularLocation>
        <location evidence="8">Cytoplasm</location>
    </subcellularLocation>
</comment>
<keyword evidence="3 8" id="KW-0489">Methyltransferase</keyword>
<dbReference type="PROSITE" id="PS00374">
    <property type="entry name" value="MGMT"/>
    <property type="match status" value="1"/>
</dbReference>
<keyword evidence="12" id="KW-1185">Reference proteome</keyword>
<dbReference type="InterPro" id="IPR001497">
    <property type="entry name" value="MethylDNA_cys_MeTrfase_AS"/>
</dbReference>
<dbReference type="InterPro" id="IPR036217">
    <property type="entry name" value="MethylDNA_cys_MeTrfase_DNAb"/>
</dbReference>
<evidence type="ECO:0000256" key="8">
    <source>
        <dbReference type="HAMAP-Rule" id="MF_00772"/>
    </source>
</evidence>
<comment type="caution">
    <text evidence="11">The sequence shown here is derived from an EMBL/GenBank/DDBJ whole genome shotgun (WGS) entry which is preliminary data.</text>
</comment>
<sequence length="170" mass="18649">MKNLYWTEIDDASWLLILVATDEGLSYVSSPAASLDEVAEWCARHYPGWMLVRDDLRLEGYGKQLRAYLNGELTSFRLPLSVKGTAFQQMVWQALEQIPHGETCSYSDIAERIGKASAVRAVGTAIGANPVLIVVPCHRVIGKNGALTGFRGGMDAKEKLLRLEGVLAGR</sequence>
<gene>
    <name evidence="11" type="ORF">I8J30_11285</name>
</gene>
<dbReference type="InterPro" id="IPR008332">
    <property type="entry name" value="MethylG_MeTrfase_N"/>
</dbReference>
<reference evidence="11 12" key="1">
    <citation type="submission" date="2021-04" db="EMBL/GenBank/DDBJ databases">
        <title>Paenibacillus sp. DLE-14 whole genome sequence.</title>
        <authorList>
            <person name="Ham Y.J."/>
        </authorList>
    </citation>
    <scope>NUCLEOTIDE SEQUENCE [LARGE SCALE GENOMIC DNA]</scope>
    <source>
        <strain evidence="11 12">DLE-14</strain>
    </source>
</reference>
<dbReference type="InterPro" id="IPR036631">
    <property type="entry name" value="MGMT_N_sf"/>
</dbReference>
<feature type="domain" description="Methylguanine DNA methyltransferase ribonuclease-like" evidence="10">
    <location>
        <begin position="14"/>
        <end position="81"/>
    </location>
</feature>
<dbReference type="Proteomes" id="UP000673394">
    <property type="component" value="Unassembled WGS sequence"/>
</dbReference>
<evidence type="ECO:0000256" key="7">
    <source>
        <dbReference type="ARBA" id="ARBA00049348"/>
    </source>
</evidence>
<dbReference type="Gene3D" id="3.30.160.70">
    <property type="entry name" value="Methylated DNA-protein cysteine methyltransferase domain"/>
    <property type="match status" value="1"/>
</dbReference>
<dbReference type="RefSeq" id="WP_210658256.1">
    <property type="nucleotide sequence ID" value="NZ_JAGKSP010000003.1"/>
</dbReference>
<dbReference type="SUPFAM" id="SSF46767">
    <property type="entry name" value="Methylated DNA-protein cysteine methyltransferase, C-terminal domain"/>
    <property type="match status" value="1"/>
</dbReference>
<comment type="similarity">
    <text evidence="8">Belongs to the MGMT family.</text>
</comment>
<protein>
    <recommendedName>
        <fullName evidence="8">Methylated-DNA--protein-cysteine methyltransferase</fullName>
        <ecNumber evidence="8">2.1.1.63</ecNumber>
    </recommendedName>
    <alternativeName>
        <fullName evidence="8">6-O-methylguanine-DNA methyltransferase</fullName>
        <shortName evidence="8">MGMT</shortName>
    </alternativeName>
    <alternativeName>
        <fullName evidence="8">O-6-methylguanine-DNA-alkyltransferase</fullName>
    </alternativeName>
</protein>
<dbReference type="InterPro" id="IPR036388">
    <property type="entry name" value="WH-like_DNA-bd_sf"/>
</dbReference>
<name>A0ABS5CBB2_9BACL</name>
<evidence type="ECO:0000313" key="12">
    <source>
        <dbReference type="Proteomes" id="UP000673394"/>
    </source>
</evidence>
<dbReference type="EC" id="2.1.1.63" evidence="8"/>
<dbReference type="CDD" id="cd06445">
    <property type="entry name" value="ATase"/>
    <property type="match status" value="1"/>
</dbReference>
<dbReference type="InterPro" id="IPR014048">
    <property type="entry name" value="MethylDNA_cys_MeTrfase_DNA-bd"/>
</dbReference>
<evidence type="ECO:0000256" key="6">
    <source>
        <dbReference type="ARBA" id="ARBA00023204"/>
    </source>
</evidence>
<proteinExistence type="inferred from homology"/>
<comment type="miscellaneous">
    <text evidence="8">This enzyme catalyzes only one turnover and therefore is not strictly catalytic. According to one definition, an enzyme is a biocatalyst that acts repeatedly and over many reaction cycles.</text>
</comment>
<dbReference type="InterPro" id="IPR023546">
    <property type="entry name" value="MGMT"/>
</dbReference>
<organism evidence="11 12">
    <name type="scientific">Paenibacillus lignilyticus</name>
    <dbReference type="NCBI Taxonomy" id="1172615"/>
    <lineage>
        <taxon>Bacteria</taxon>
        <taxon>Bacillati</taxon>
        <taxon>Bacillota</taxon>
        <taxon>Bacilli</taxon>
        <taxon>Bacillales</taxon>
        <taxon>Paenibacillaceae</taxon>
        <taxon>Paenibacillus</taxon>
    </lineage>
</organism>
<keyword evidence="6 8" id="KW-0234">DNA repair</keyword>